<sequence>MKQLLFFLFLSLQLSAQDFLVKKGVVIDDLKVGDSLEESYSLYLPLAYENGKQWPMLLIFDGEGRGKSAAHLFRLAAEEQGYLLVSSNDISDQNDLEENVMIASRLLQYVTAILPVDFQQVSTSGSMTGAKVASSFPLIFDNIHGVVAVGDHWLNFNLLDERKNFAFIGIVGDEQFSVAEMNHTADLLARLKFPSQVYTYDGNEEWPSPEIINSAVASLSLDAMRKGKRPVDRQLIENLYQQDLARVNKLMSLNQLLNAENLLDIMEEKYDDLIDNSQLRSQQDQLSRSRNYSLQKREQNEISQKESRLMDDFIYYMEDDIRSSNFENLGWWNYQKIQLDSLSQRNNAEDKMAVRLKGFIKEYARLKRSALKEDRTSSLESKLLANMLHTIFDPQAFDAYKEIISLSAQDNDFQTAYFYLEEMLKHGFKDMQALYKIEGTLGLRLTPEYNSIIEKYLGTSKFH</sequence>
<dbReference type="SUPFAM" id="SSF53474">
    <property type="entry name" value="alpha/beta-Hydrolases"/>
    <property type="match status" value="1"/>
</dbReference>
<evidence type="ECO:0000313" key="2">
    <source>
        <dbReference type="EMBL" id="NJW53714.1"/>
    </source>
</evidence>
<gene>
    <name evidence="2" type="ORF">HC175_12365</name>
</gene>
<dbReference type="Proteomes" id="UP000703674">
    <property type="component" value="Unassembled WGS sequence"/>
</dbReference>
<protein>
    <recommendedName>
        <fullName evidence="4">Alpha/beta hydrolase</fullName>
    </recommendedName>
</protein>
<feature type="region of interest" description="Disordered" evidence="1">
    <location>
        <begin position="281"/>
        <end position="301"/>
    </location>
</feature>
<dbReference type="InterPro" id="IPR029058">
    <property type="entry name" value="AB_hydrolase_fold"/>
</dbReference>
<evidence type="ECO:0000256" key="1">
    <source>
        <dbReference type="SAM" id="MobiDB-lite"/>
    </source>
</evidence>
<reference evidence="2 3" key="1">
    <citation type="submission" date="2020-03" db="EMBL/GenBank/DDBJ databases">
        <title>Salinimicrobium sp. nov, isolated from SCS.</title>
        <authorList>
            <person name="Cao W.R."/>
        </authorList>
    </citation>
    <scope>NUCLEOTIDE SEQUENCE [LARGE SCALE GENOMIC DNA]</scope>
    <source>
        <strain evidence="3">J15B91</strain>
    </source>
</reference>
<accession>A0ABX1D216</accession>
<feature type="compositionally biased region" description="Low complexity" evidence="1">
    <location>
        <begin position="281"/>
        <end position="291"/>
    </location>
</feature>
<evidence type="ECO:0000313" key="3">
    <source>
        <dbReference type="Proteomes" id="UP000703674"/>
    </source>
</evidence>
<dbReference type="RefSeq" id="WP_168138817.1">
    <property type="nucleotide sequence ID" value="NZ_JAAVJR010000007.1"/>
</dbReference>
<dbReference type="EMBL" id="JAAVJR010000007">
    <property type="protein sequence ID" value="NJW53714.1"/>
    <property type="molecule type" value="Genomic_DNA"/>
</dbReference>
<comment type="caution">
    <text evidence="2">The sequence shown here is derived from an EMBL/GenBank/DDBJ whole genome shotgun (WGS) entry which is preliminary data.</text>
</comment>
<proteinExistence type="predicted"/>
<name>A0ABX1D216_9FLAO</name>
<dbReference type="Gene3D" id="3.40.50.1820">
    <property type="entry name" value="alpha/beta hydrolase"/>
    <property type="match status" value="1"/>
</dbReference>
<organism evidence="2 3">
    <name type="scientific">Salinimicrobium oceani</name>
    <dbReference type="NCBI Taxonomy" id="2722702"/>
    <lineage>
        <taxon>Bacteria</taxon>
        <taxon>Pseudomonadati</taxon>
        <taxon>Bacteroidota</taxon>
        <taxon>Flavobacteriia</taxon>
        <taxon>Flavobacteriales</taxon>
        <taxon>Flavobacteriaceae</taxon>
        <taxon>Salinimicrobium</taxon>
    </lineage>
</organism>
<evidence type="ECO:0008006" key="4">
    <source>
        <dbReference type="Google" id="ProtNLM"/>
    </source>
</evidence>
<keyword evidence="3" id="KW-1185">Reference proteome</keyword>